<evidence type="ECO:0000313" key="2">
    <source>
        <dbReference type="EMBL" id="MBE9668119.1"/>
    </source>
</evidence>
<dbReference type="EMBL" id="JADFFM010000002">
    <property type="protein sequence ID" value="MBE9668119.1"/>
    <property type="molecule type" value="Genomic_DNA"/>
</dbReference>
<gene>
    <name evidence="2" type="ORF">IRJ18_17240</name>
</gene>
<proteinExistence type="predicted"/>
<evidence type="ECO:0008006" key="4">
    <source>
        <dbReference type="Google" id="ProtNLM"/>
    </source>
</evidence>
<protein>
    <recommendedName>
        <fullName evidence="4">YD repeat-containing protein</fullName>
    </recommendedName>
</protein>
<comment type="caution">
    <text evidence="2">The sequence shown here is derived from an EMBL/GenBank/DDBJ whole genome shotgun (WGS) entry which is preliminary data.</text>
</comment>
<accession>A0ABR9XM29</accession>
<feature type="signal peptide" evidence="1">
    <location>
        <begin position="1"/>
        <end position="20"/>
    </location>
</feature>
<sequence length="1092" mass="122421">MKKLLLILPLLFLNWEYSLAQTALNYVVYPETLPQQEYQNVGKNYSVDLFTGIASMSVPIFGYNVDGLDLGISLNYNAKGITVDQISSEVGLGWQLMAGGFIERTVNGYEDELKVPARGSYPELVGIFNYPDAFTTYIQEAERDKYSCMIGGRSFDYVIDDTIGAVTTPKSEIRLTRTGPITIGGTTYNTTNITDEKGNVFEFNKVDYQWKKYNDTVIHPLYRYLLTKITTYSGQVITYKYTAPYEIQYQDFQDQQIWEDNTTGGWKYDGCADTAHVWHGTVTHLSEIDYPDGTVVSFGMAGASDKRCDLYNNYILDSITISKSYDNNVGNSLTYRFNYAYFNSDGSGNPELPMSTSCSSASNSLRLKLLSISKAGNDHGVAEPYYSFSYNSTRLPPRLFASQDWFGYFNGQIPFPIMDGSTAHFFDVPSHSCTGPSGTSTIGISKSPSLSGLQACILTSIQNGSGGETDLYYKAHTLSDAPTTSDVFPMPSDFDATNTYDGLCIDKIVYKDGFAPANGYTTTYSFSNGLRFYKGGYFWYPGVYRGFPDSGGTLVARYNLNHFVTPYNFYRNSNHGYSNVSVNTTSGTGETLSTEKYQFTNIVDEVTGRSRLTYNQTMDYMSGFCADTFKQAELGLLMKKESYDVNGNLMQKDTFQYERSDNPDVWYSNVRYNSYRVSLGTGHFFVPIYPWSTLISGAVIDTPVISRRYVPFQSSLMRAKYVTNTVYSNGRSQSNTYEYDFDGADNITNLRWTDSRGVHFNKYFRYSYNYVFSSPTVPVYYLPGLQFLTTTELLEHTTGVDSAISVETIKGVQNSIGLTFPYTYKSTSAVPFWADNMQDGTLIQAGTIFYPDLVLVASQTTIYDDHNNPLETKYLNQEKYSSAIWDTRIGQKVAEATNAKYRDIAYSSFEGPFLASGTDYNKGNWTFNPSFVTFVPYTSSIQPITGRYYFHLSSSTGAINSSNTLTNGKQYVLSFWAIDRPTVTNGGAGVTLTQQATKGSWHLYTAVVTGFNSTISISYPTVTDIDDLRLWPADATMTTYTYDPLFGVTSVCDEHDNIIYQNYDRFGRKTATRDINGNVITLNRTIIHGSDN</sequence>
<reference evidence="2 3" key="1">
    <citation type="submission" date="2020-10" db="EMBL/GenBank/DDBJ databases">
        <title>Mucilaginibacter mali sp. nov., isolated from rhizosphere soil of apple orchard.</title>
        <authorList>
            <person name="Lee J.-S."/>
            <person name="Kim H.S."/>
            <person name="Kim J.-S."/>
        </authorList>
    </citation>
    <scope>NUCLEOTIDE SEQUENCE [LARGE SCALE GENOMIC DNA]</scope>
    <source>
        <strain evidence="2 3">KCTC 23157</strain>
    </source>
</reference>
<keyword evidence="3" id="KW-1185">Reference proteome</keyword>
<feature type="chain" id="PRO_5046781558" description="YD repeat-containing protein" evidence="1">
    <location>
        <begin position="21"/>
        <end position="1092"/>
    </location>
</feature>
<name>A0ABR9XM29_9SPHI</name>
<evidence type="ECO:0000313" key="3">
    <source>
        <dbReference type="Proteomes" id="UP000632774"/>
    </source>
</evidence>
<evidence type="ECO:0000256" key="1">
    <source>
        <dbReference type="SAM" id="SignalP"/>
    </source>
</evidence>
<keyword evidence="1" id="KW-0732">Signal</keyword>
<organism evidence="2 3">
    <name type="scientific">Mucilaginibacter boryungensis</name>
    <dbReference type="NCBI Taxonomy" id="768480"/>
    <lineage>
        <taxon>Bacteria</taxon>
        <taxon>Pseudomonadati</taxon>
        <taxon>Bacteroidota</taxon>
        <taxon>Sphingobacteriia</taxon>
        <taxon>Sphingobacteriales</taxon>
        <taxon>Sphingobacteriaceae</taxon>
        <taxon>Mucilaginibacter</taxon>
    </lineage>
</organism>
<dbReference type="RefSeq" id="WP_194107541.1">
    <property type="nucleotide sequence ID" value="NZ_JADFFM010000002.1"/>
</dbReference>
<dbReference type="Proteomes" id="UP000632774">
    <property type="component" value="Unassembled WGS sequence"/>
</dbReference>